<dbReference type="GeneID" id="6082422"/>
<name>B0DS87_LACBS</name>
<dbReference type="AlphaFoldDB" id="B0DS87"/>
<dbReference type="KEGG" id="lbc:LACBIDRAFT_309411"/>
<organism evidence="2">
    <name type="scientific">Laccaria bicolor (strain S238N-H82 / ATCC MYA-4686)</name>
    <name type="common">Bicoloured deceiver</name>
    <name type="synonym">Laccaria laccata var. bicolor</name>
    <dbReference type="NCBI Taxonomy" id="486041"/>
    <lineage>
        <taxon>Eukaryota</taxon>
        <taxon>Fungi</taxon>
        <taxon>Dikarya</taxon>
        <taxon>Basidiomycota</taxon>
        <taxon>Agaricomycotina</taxon>
        <taxon>Agaricomycetes</taxon>
        <taxon>Agaricomycetidae</taxon>
        <taxon>Agaricales</taxon>
        <taxon>Agaricineae</taxon>
        <taxon>Hydnangiaceae</taxon>
        <taxon>Laccaria</taxon>
    </lineage>
</organism>
<sequence length="50" mass="5645">MNQRFTRLPQAAWVSPSSDGECDYSARVLHLPDYLFTCPPSYFPPGLVLT</sequence>
<dbReference type="InParanoid" id="B0DS87"/>
<evidence type="ECO:0000313" key="1">
    <source>
        <dbReference type="EMBL" id="EDR02505.1"/>
    </source>
</evidence>
<proteinExistence type="predicted"/>
<dbReference type="EMBL" id="DS547130">
    <property type="protein sequence ID" value="EDR02505.1"/>
    <property type="molecule type" value="Genomic_DNA"/>
</dbReference>
<protein>
    <submittedName>
        <fullName evidence="1">Predicted protein</fullName>
    </submittedName>
</protein>
<keyword evidence="2" id="KW-1185">Reference proteome</keyword>
<dbReference type="RefSeq" id="XP_001886868.1">
    <property type="nucleotide sequence ID" value="XM_001886833.1"/>
</dbReference>
<accession>B0DS87</accession>
<dbReference type="HOGENOM" id="CLU_3125309_0_0_1"/>
<evidence type="ECO:0000313" key="2">
    <source>
        <dbReference type="Proteomes" id="UP000001194"/>
    </source>
</evidence>
<gene>
    <name evidence="1" type="ORF">LACBIDRAFT_309411</name>
</gene>
<dbReference type="Proteomes" id="UP000001194">
    <property type="component" value="Unassembled WGS sequence"/>
</dbReference>
<reference evidence="1 2" key="1">
    <citation type="journal article" date="2008" name="Nature">
        <title>The genome of Laccaria bicolor provides insights into mycorrhizal symbiosis.</title>
        <authorList>
            <person name="Martin F."/>
            <person name="Aerts A."/>
            <person name="Ahren D."/>
            <person name="Brun A."/>
            <person name="Danchin E.G.J."/>
            <person name="Duchaussoy F."/>
            <person name="Gibon J."/>
            <person name="Kohler A."/>
            <person name="Lindquist E."/>
            <person name="Pereda V."/>
            <person name="Salamov A."/>
            <person name="Shapiro H.J."/>
            <person name="Wuyts J."/>
            <person name="Blaudez D."/>
            <person name="Buee M."/>
            <person name="Brokstein P."/>
            <person name="Canbaeck B."/>
            <person name="Cohen D."/>
            <person name="Courty P.E."/>
            <person name="Coutinho P.M."/>
            <person name="Delaruelle C."/>
            <person name="Detter J.C."/>
            <person name="Deveau A."/>
            <person name="DiFazio S."/>
            <person name="Duplessis S."/>
            <person name="Fraissinet-Tachet L."/>
            <person name="Lucic E."/>
            <person name="Frey-Klett P."/>
            <person name="Fourrey C."/>
            <person name="Feussner I."/>
            <person name="Gay G."/>
            <person name="Grimwood J."/>
            <person name="Hoegger P.J."/>
            <person name="Jain P."/>
            <person name="Kilaru S."/>
            <person name="Labbe J."/>
            <person name="Lin Y.C."/>
            <person name="Legue V."/>
            <person name="Le Tacon F."/>
            <person name="Marmeisse R."/>
            <person name="Melayah D."/>
            <person name="Montanini B."/>
            <person name="Muratet M."/>
            <person name="Nehls U."/>
            <person name="Niculita-Hirzel H."/>
            <person name="Oudot-Le Secq M.P."/>
            <person name="Peter M."/>
            <person name="Quesneville H."/>
            <person name="Rajashekar B."/>
            <person name="Reich M."/>
            <person name="Rouhier N."/>
            <person name="Schmutz J."/>
            <person name="Yin T."/>
            <person name="Chalot M."/>
            <person name="Henrissat B."/>
            <person name="Kuees U."/>
            <person name="Lucas S."/>
            <person name="Van de Peer Y."/>
            <person name="Podila G.K."/>
            <person name="Polle A."/>
            <person name="Pukkila P.J."/>
            <person name="Richardson P.M."/>
            <person name="Rouze P."/>
            <person name="Sanders I.R."/>
            <person name="Stajich J.E."/>
            <person name="Tunlid A."/>
            <person name="Tuskan G."/>
            <person name="Grigoriev I.V."/>
        </authorList>
    </citation>
    <scope>NUCLEOTIDE SEQUENCE [LARGE SCALE GENOMIC DNA]</scope>
    <source>
        <strain evidence="2">S238N-H82 / ATCC MYA-4686</strain>
    </source>
</reference>